<reference evidence="1" key="1">
    <citation type="submission" date="2021-02" db="EMBL/GenBank/DDBJ databases">
        <authorList>
            <person name="Dougan E. K."/>
            <person name="Rhodes N."/>
            <person name="Thang M."/>
            <person name="Chan C."/>
        </authorList>
    </citation>
    <scope>NUCLEOTIDE SEQUENCE</scope>
</reference>
<evidence type="ECO:0000313" key="2">
    <source>
        <dbReference type="Proteomes" id="UP000601435"/>
    </source>
</evidence>
<evidence type="ECO:0000313" key="1">
    <source>
        <dbReference type="EMBL" id="CAE7268198.1"/>
    </source>
</evidence>
<accession>A0A812MHA9</accession>
<proteinExistence type="predicted"/>
<organism evidence="1 2">
    <name type="scientific">Symbiodinium necroappetens</name>
    <dbReference type="NCBI Taxonomy" id="1628268"/>
    <lineage>
        <taxon>Eukaryota</taxon>
        <taxon>Sar</taxon>
        <taxon>Alveolata</taxon>
        <taxon>Dinophyceae</taxon>
        <taxon>Suessiales</taxon>
        <taxon>Symbiodiniaceae</taxon>
        <taxon>Symbiodinium</taxon>
    </lineage>
</organism>
<gene>
    <name evidence="1" type="ORF">SNEC2469_LOCUS6369</name>
</gene>
<keyword evidence="2" id="KW-1185">Reference proteome</keyword>
<feature type="non-terminal residue" evidence="1">
    <location>
        <position position="1"/>
    </location>
</feature>
<dbReference type="Proteomes" id="UP000601435">
    <property type="component" value="Unassembled WGS sequence"/>
</dbReference>
<sequence length="80" mass="8639">ALPRPSHRRAQAPGDAVGAEAVIEEVEALEEALQQTVTRQRAPGAGKYDAAVATYGVQLRAWVDMQVDARLGQLLPNFLE</sequence>
<dbReference type="EMBL" id="CAJNJA010011222">
    <property type="protein sequence ID" value="CAE7268198.1"/>
    <property type="molecule type" value="Genomic_DNA"/>
</dbReference>
<dbReference type="OrthoDB" id="10332438at2759"/>
<protein>
    <submittedName>
        <fullName evidence="1">Uncharacterized protein</fullName>
    </submittedName>
</protein>
<dbReference type="AlphaFoldDB" id="A0A812MHA9"/>
<comment type="caution">
    <text evidence="1">The sequence shown here is derived from an EMBL/GenBank/DDBJ whole genome shotgun (WGS) entry which is preliminary data.</text>
</comment>
<name>A0A812MHA9_9DINO</name>
<feature type="non-terminal residue" evidence="1">
    <location>
        <position position="80"/>
    </location>
</feature>